<evidence type="ECO:0000313" key="1">
    <source>
        <dbReference type="EMBL" id="KAJ9118159.1"/>
    </source>
</evidence>
<proteinExistence type="predicted"/>
<keyword evidence="2" id="KW-1185">Reference proteome</keyword>
<dbReference type="Proteomes" id="UP001243375">
    <property type="component" value="Unassembled WGS sequence"/>
</dbReference>
<name>A0ACC2X413_9TREE</name>
<accession>A0ACC2X413</accession>
<comment type="caution">
    <text evidence="1">The sequence shown here is derived from an EMBL/GenBank/DDBJ whole genome shotgun (WGS) entry which is preliminary data.</text>
</comment>
<sequence>MRWISTALLLLLATNNTLTCSAATVKPFAAKHIVEPAIIAGGRMTAIKYTNVGGSGSYQRVTNMIPGKGITCVSPNDFCVKSPVSVSGSLAPFDADLTLVFSGPLTIYNISVYQPANDSPSADWTKVSRFKAEKANPKNLVFMNNLGGTKSGVWDACGGASQSYASGDLVGSVSTANEEVFNGFVPRGLDVNIMTSAECSSSKCPGFYRGTSNVGWSGSKLFVLEFDMPGGNDNPDKPPAIWALNGEVVRSTQYGCNCRGMGGENGAGGCGELDILENIKGAPNNGISEFYRQATFSPFHYSTSRYSWPCAHHPDTLAVLKVRQEAATTITFLDPCKAK</sequence>
<evidence type="ECO:0000313" key="2">
    <source>
        <dbReference type="Proteomes" id="UP001243375"/>
    </source>
</evidence>
<reference evidence="1" key="1">
    <citation type="submission" date="2023-04" db="EMBL/GenBank/DDBJ databases">
        <title>Draft Genome sequencing of Naganishia species isolated from polar environments using Oxford Nanopore Technology.</title>
        <authorList>
            <person name="Leo P."/>
            <person name="Venkateswaran K."/>
        </authorList>
    </citation>
    <scope>NUCLEOTIDE SEQUENCE</scope>
    <source>
        <strain evidence="1">MNA-CCFEE 5425</strain>
    </source>
</reference>
<gene>
    <name evidence="1" type="ORF">QFC22_004063</name>
</gene>
<dbReference type="EMBL" id="JASBWU010000011">
    <property type="protein sequence ID" value="KAJ9118159.1"/>
    <property type="molecule type" value="Genomic_DNA"/>
</dbReference>
<protein>
    <submittedName>
        <fullName evidence="1">Uncharacterized protein</fullName>
    </submittedName>
</protein>
<organism evidence="1 2">
    <name type="scientific">Naganishia vaughanmartiniae</name>
    <dbReference type="NCBI Taxonomy" id="1424756"/>
    <lineage>
        <taxon>Eukaryota</taxon>
        <taxon>Fungi</taxon>
        <taxon>Dikarya</taxon>
        <taxon>Basidiomycota</taxon>
        <taxon>Agaricomycotina</taxon>
        <taxon>Tremellomycetes</taxon>
        <taxon>Filobasidiales</taxon>
        <taxon>Filobasidiaceae</taxon>
        <taxon>Naganishia</taxon>
    </lineage>
</organism>